<dbReference type="PANTHER" id="PTHR43081">
    <property type="entry name" value="ADENYLATE CYCLASE, TERMINAL-DIFFERENTIATION SPECIFIC-RELATED"/>
    <property type="match status" value="1"/>
</dbReference>
<dbReference type="InterPro" id="IPR001054">
    <property type="entry name" value="A/G_cyclase"/>
</dbReference>
<dbReference type="InterPro" id="IPR050697">
    <property type="entry name" value="Adenylyl/Guanylyl_Cyclase_3/4"/>
</dbReference>
<dbReference type="SUPFAM" id="SSF55073">
    <property type="entry name" value="Nucleotide cyclase"/>
    <property type="match status" value="1"/>
</dbReference>
<dbReference type="AlphaFoldDB" id="A0A401JZB6"/>
<gene>
    <name evidence="4" type="ORF">SFMTTN_2778</name>
</gene>
<feature type="modified residue" description="4-aspartylphosphate" evidence="1">
    <location>
        <position position="56"/>
    </location>
</feature>
<keyword evidence="5" id="KW-1185">Reference proteome</keyword>
<dbReference type="GO" id="GO:0000160">
    <property type="term" value="P:phosphorelay signal transduction system"/>
    <property type="evidence" value="ECO:0007669"/>
    <property type="project" value="InterPro"/>
</dbReference>
<dbReference type="SMART" id="SM00044">
    <property type="entry name" value="CYCc"/>
    <property type="match status" value="1"/>
</dbReference>
<dbReference type="OrthoDB" id="9802500at2"/>
<dbReference type="InterPro" id="IPR001789">
    <property type="entry name" value="Sig_transdc_resp-reg_receiver"/>
</dbReference>
<keyword evidence="1" id="KW-0597">Phosphoprotein</keyword>
<dbReference type="Gene3D" id="3.40.50.2300">
    <property type="match status" value="1"/>
</dbReference>
<feature type="domain" description="Guanylate cyclase" evidence="3">
    <location>
        <begin position="179"/>
        <end position="312"/>
    </location>
</feature>
<feature type="domain" description="Response regulatory" evidence="2">
    <location>
        <begin position="7"/>
        <end position="123"/>
    </location>
</feature>
<dbReference type="PANTHER" id="PTHR43081:SF1">
    <property type="entry name" value="ADENYLATE CYCLASE, TERMINAL-DIFFERENTIATION SPECIFIC"/>
    <property type="match status" value="1"/>
</dbReference>
<evidence type="ECO:0000259" key="2">
    <source>
        <dbReference type="PROSITE" id="PS50110"/>
    </source>
</evidence>
<name>A0A401JZB6_9PROT</name>
<dbReference type="GO" id="GO:0006171">
    <property type="term" value="P:cAMP biosynthetic process"/>
    <property type="evidence" value="ECO:0007669"/>
    <property type="project" value="TreeGrafter"/>
</dbReference>
<comment type="caution">
    <text evidence="4">The sequence shown here is derived from an EMBL/GenBank/DDBJ whole genome shotgun (WGS) entry which is preliminary data.</text>
</comment>
<protein>
    <submittedName>
        <fullName evidence="4">Adenylate cyclase</fullName>
    </submittedName>
</protein>
<dbReference type="SUPFAM" id="SSF52172">
    <property type="entry name" value="CheY-like"/>
    <property type="match status" value="1"/>
</dbReference>
<dbReference type="InterPro" id="IPR011006">
    <property type="entry name" value="CheY-like_superfamily"/>
</dbReference>
<dbReference type="CDD" id="cd17574">
    <property type="entry name" value="REC_OmpR"/>
    <property type="match status" value="1"/>
</dbReference>
<dbReference type="Proteomes" id="UP000286806">
    <property type="component" value="Unassembled WGS sequence"/>
</dbReference>
<dbReference type="PROSITE" id="PS50110">
    <property type="entry name" value="RESPONSE_REGULATORY"/>
    <property type="match status" value="1"/>
</dbReference>
<dbReference type="Gene3D" id="3.30.70.1230">
    <property type="entry name" value="Nucleotide cyclase"/>
    <property type="match status" value="1"/>
</dbReference>
<dbReference type="Pfam" id="PF00072">
    <property type="entry name" value="Response_reg"/>
    <property type="match status" value="1"/>
</dbReference>
<reference evidence="4 5" key="1">
    <citation type="journal article" date="2019" name="Front. Microbiol.">
        <title>Genomes of Neutrophilic Sulfur-Oxidizing Chemolithoautotrophs Representing 9 Proteobacterial Species From 8 Genera.</title>
        <authorList>
            <person name="Watanabe T."/>
            <person name="Kojima H."/>
            <person name="Umezawa K."/>
            <person name="Hori C."/>
            <person name="Takasuka T.E."/>
            <person name="Kato Y."/>
            <person name="Fukui M."/>
        </authorList>
    </citation>
    <scope>NUCLEOTIDE SEQUENCE [LARGE SCALE GENOMIC DNA]</scope>
    <source>
        <strain evidence="4 5">TTN</strain>
    </source>
</reference>
<evidence type="ECO:0000259" key="3">
    <source>
        <dbReference type="PROSITE" id="PS50125"/>
    </source>
</evidence>
<accession>A0A401JZB6</accession>
<dbReference type="RefSeq" id="WP_124705725.1">
    <property type="nucleotide sequence ID" value="NZ_BGOW01000030.1"/>
</dbReference>
<dbReference type="SMART" id="SM00448">
    <property type="entry name" value="REC"/>
    <property type="match status" value="1"/>
</dbReference>
<evidence type="ECO:0000313" key="4">
    <source>
        <dbReference type="EMBL" id="GCB01964.1"/>
    </source>
</evidence>
<dbReference type="PROSITE" id="PS50125">
    <property type="entry name" value="GUANYLATE_CYCLASE_2"/>
    <property type="match status" value="1"/>
</dbReference>
<organism evidence="4 5">
    <name type="scientific">Sulfuriferula multivorans</name>
    <dbReference type="NCBI Taxonomy" id="1559896"/>
    <lineage>
        <taxon>Bacteria</taxon>
        <taxon>Pseudomonadati</taxon>
        <taxon>Pseudomonadota</taxon>
        <taxon>Betaproteobacteria</taxon>
        <taxon>Nitrosomonadales</taxon>
        <taxon>Sulfuricellaceae</taxon>
        <taxon>Sulfuriferula</taxon>
    </lineage>
</organism>
<dbReference type="EMBL" id="BGOW01000030">
    <property type="protein sequence ID" value="GCB01964.1"/>
    <property type="molecule type" value="Genomic_DNA"/>
</dbReference>
<dbReference type="InterPro" id="IPR029787">
    <property type="entry name" value="Nucleotide_cyclase"/>
</dbReference>
<evidence type="ECO:0000313" key="5">
    <source>
        <dbReference type="Proteomes" id="UP000286806"/>
    </source>
</evidence>
<sequence length="479" mass="51946">MKSDPGMLLVVDDNEMNRDILSRRLTRLGYVVIVAENGQSALNMLLEHKFDLVLLDIEMPGIDGIAVLKLIRTTYSMSELPVIMVTARGESTDIVGALELGANDYIMKPLDLAVVPARVRTQLALKRASDEVRMLASQLEARNTLIRNIFGRYVASEVVDKLLASPEALEFGGELRMVTVLVADLRGFTLISEGPFTPVQVVHMLNNFLGTMTKIIADHHGIVDEILGDGMLAFFGAPSEQPDHAQRAVGCAVAMQQAMTSVNAYNQTHGLPELSMGIGIHTGEAIVGNIGSETRSKYSVVGKHVNLAARLESYCCGNQILISEATLSHTGAIVRIDGQFIVHPKGVADPVTVYEAGGIATYNSFLPRYTDELQALHQAITVNCAIIDEKSISEETFAGSLTRLSAKAAEIVTTRAVSPLTNIAIYLLPDNFTDQTTCLYGKVVAYAGDVDNCVCVRFTCMLPQTRAVLADLLHRNSQN</sequence>
<dbReference type="GO" id="GO:0004016">
    <property type="term" value="F:adenylate cyclase activity"/>
    <property type="evidence" value="ECO:0007669"/>
    <property type="project" value="UniProtKB-ARBA"/>
</dbReference>
<dbReference type="Pfam" id="PF00211">
    <property type="entry name" value="Guanylate_cyc"/>
    <property type="match status" value="1"/>
</dbReference>
<proteinExistence type="predicted"/>
<dbReference type="CDD" id="cd07302">
    <property type="entry name" value="CHD"/>
    <property type="match status" value="1"/>
</dbReference>
<evidence type="ECO:0000256" key="1">
    <source>
        <dbReference type="PROSITE-ProRule" id="PRU00169"/>
    </source>
</evidence>